<dbReference type="FunFam" id="3.80.10.10:FF:000383">
    <property type="entry name" value="Leucine-rich repeat receptor protein kinase EMS1"/>
    <property type="match status" value="1"/>
</dbReference>
<dbReference type="Pfam" id="PF13855">
    <property type="entry name" value="LRR_8"/>
    <property type="match status" value="1"/>
</dbReference>
<reference evidence="4" key="2">
    <citation type="submission" date="2023-05" db="EMBL/GenBank/DDBJ databases">
        <authorList>
            <person name="Schelkunov M.I."/>
        </authorList>
    </citation>
    <scope>NUCLEOTIDE SEQUENCE</scope>
    <source>
        <strain evidence="4">Hsosn_3</strain>
        <tissue evidence="4">Leaf</tissue>
    </source>
</reference>
<name>A0AAD8MRB3_9APIA</name>
<dbReference type="Gene3D" id="3.80.10.10">
    <property type="entry name" value="Ribonuclease Inhibitor"/>
    <property type="match status" value="1"/>
</dbReference>
<evidence type="ECO:0000256" key="2">
    <source>
        <dbReference type="ARBA" id="ARBA00022737"/>
    </source>
</evidence>
<keyword evidence="3" id="KW-0812">Transmembrane</keyword>
<keyword evidence="2" id="KW-0677">Repeat</keyword>
<reference evidence="4" key="1">
    <citation type="submission" date="2023-02" db="EMBL/GenBank/DDBJ databases">
        <title>Genome of toxic invasive species Heracleum sosnowskyi carries increased number of genes despite the absence of recent whole-genome duplications.</title>
        <authorList>
            <person name="Schelkunov M."/>
            <person name="Shtratnikova V."/>
            <person name="Makarenko M."/>
            <person name="Klepikova A."/>
            <person name="Omelchenko D."/>
            <person name="Novikova G."/>
            <person name="Obukhova E."/>
            <person name="Bogdanov V."/>
            <person name="Penin A."/>
            <person name="Logacheva M."/>
        </authorList>
    </citation>
    <scope>NUCLEOTIDE SEQUENCE</scope>
    <source>
        <strain evidence="4">Hsosn_3</strain>
        <tissue evidence="4">Leaf</tissue>
    </source>
</reference>
<keyword evidence="3" id="KW-0472">Membrane</keyword>
<evidence type="ECO:0000313" key="4">
    <source>
        <dbReference type="EMBL" id="KAK1382157.1"/>
    </source>
</evidence>
<dbReference type="AlphaFoldDB" id="A0AAD8MRB3"/>
<evidence type="ECO:0000256" key="3">
    <source>
        <dbReference type="SAM" id="Phobius"/>
    </source>
</evidence>
<gene>
    <name evidence="4" type="ORF">POM88_019892</name>
</gene>
<keyword evidence="1" id="KW-0433">Leucine-rich repeat</keyword>
<sequence length="250" mass="27651">MEPPYLYDILLVFILSATLAPLSTTAIILGLGPMKFQHSVTMSQTNLTEFQPKNWPSNLTSIDLSGKNLAGKIPTSIGNLLHLQNLSLASNSLTGPIPDFMSAMHELVHIDLSSNQLSGTVPKFIAEIKNLKFLNLEKNKFNGVLPFNESLISRLVVFKIGRNHDLCYNHTTVSQDMKLGISPCDKYGLPIAKPMAKYSLNDCDCDDTDVKPLKRHEHKHPRQVVLALAIVLSCVFFVIIILVVLSKCKG</sequence>
<keyword evidence="4" id="KW-0675">Receptor</keyword>
<dbReference type="EMBL" id="JAUIZM010000005">
    <property type="protein sequence ID" value="KAK1382157.1"/>
    <property type="molecule type" value="Genomic_DNA"/>
</dbReference>
<accession>A0AAD8MRB3</accession>
<feature type="transmembrane region" description="Helical" evidence="3">
    <location>
        <begin position="224"/>
        <end position="245"/>
    </location>
</feature>
<feature type="transmembrane region" description="Helical" evidence="3">
    <location>
        <begin position="6"/>
        <end position="32"/>
    </location>
</feature>
<protein>
    <submittedName>
        <fullName evidence="4">Receptor-like protein 51</fullName>
    </submittedName>
</protein>
<keyword evidence="3" id="KW-1133">Transmembrane helix</keyword>
<comment type="caution">
    <text evidence="4">The sequence shown here is derived from an EMBL/GenBank/DDBJ whole genome shotgun (WGS) entry which is preliminary data.</text>
</comment>
<keyword evidence="5" id="KW-1185">Reference proteome</keyword>
<evidence type="ECO:0000313" key="5">
    <source>
        <dbReference type="Proteomes" id="UP001237642"/>
    </source>
</evidence>
<proteinExistence type="predicted"/>
<dbReference type="Proteomes" id="UP001237642">
    <property type="component" value="Unassembled WGS sequence"/>
</dbReference>
<dbReference type="Pfam" id="PF00560">
    <property type="entry name" value="LRR_1"/>
    <property type="match status" value="1"/>
</dbReference>
<dbReference type="SUPFAM" id="SSF52058">
    <property type="entry name" value="L domain-like"/>
    <property type="match status" value="1"/>
</dbReference>
<dbReference type="PANTHER" id="PTHR48064">
    <property type="entry name" value="OS01G0750400 PROTEIN"/>
    <property type="match status" value="1"/>
</dbReference>
<evidence type="ECO:0000256" key="1">
    <source>
        <dbReference type="ARBA" id="ARBA00022614"/>
    </source>
</evidence>
<organism evidence="4 5">
    <name type="scientific">Heracleum sosnowskyi</name>
    <dbReference type="NCBI Taxonomy" id="360622"/>
    <lineage>
        <taxon>Eukaryota</taxon>
        <taxon>Viridiplantae</taxon>
        <taxon>Streptophyta</taxon>
        <taxon>Embryophyta</taxon>
        <taxon>Tracheophyta</taxon>
        <taxon>Spermatophyta</taxon>
        <taxon>Magnoliopsida</taxon>
        <taxon>eudicotyledons</taxon>
        <taxon>Gunneridae</taxon>
        <taxon>Pentapetalae</taxon>
        <taxon>asterids</taxon>
        <taxon>campanulids</taxon>
        <taxon>Apiales</taxon>
        <taxon>Apiaceae</taxon>
        <taxon>Apioideae</taxon>
        <taxon>apioid superclade</taxon>
        <taxon>Tordylieae</taxon>
        <taxon>Tordyliinae</taxon>
        <taxon>Heracleum</taxon>
    </lineage>
</organism>
<dbReference type="InterPro" id="IPR053038">
    <property type="entry name" value="RLP_Defense"/>
</dbReference>
<dbReference type="PANTHER" id="PTHR48064:SF1">
    <property type="entry name" value="RECEPTOR-LIKE PROTEIN 51-RELATED"/>
    <property type="match status" value="1"/>
</dbReference>
<dbReference type="InterPro" id="IPR032675">
    <property type="entry name" value="LRR_dom_sf"/>
</dbReference>
<dbReference type="InterPro" id="IPR001611">
    <property type="entry name" value="Leu-rich_rpt"/>
</dbReference>